<reference evidence="1 2" key="1">
    <citation type="submission" date="2020-09" db="EMBL/GenBank/DDBJ databases">
        <title>De no assembly of potato wild relative species, Solanum commersonii.</title>
        <authorList>
            <person name="Cho K."/>
        </authorList>
    </citation>
    <scope>NUCLEOTIDE SEQUENCE [LARGE SCALE GENOMIC DNA]</scope>
    <source>
        <strain evidence="1">LZ3.2</strain>
        <tissue evidence="1">Leaf</tissue>
    </source>
</reference>
<evidence type="ECO:0000313" key="1">
    <source>
        <dbReference type="EMBL" id="KAG5580619.1"/>
    </source>
</evidence>
<dbReference type="OrthoDB" id="434619at2759"/>
<proteinExistence type="predicted"/>
<protein>
    <submittedName>
        <fullName evidence="1">Uncharacterized protein</fullName>
    </submittedName>
</protein>
<dbReference type="EMBL" id="JACXVP010000010">
    <property type="protein sequence ID" value="KAG5580619.1"/>
    <property type="molecule type" value="Genomic_DNA"/>
</dbReference>
<organism evidence="1 2">
    <name type="scientific">Solanum commersonii</name>
    <name type="common">Commerson's wild potato</name>
    <name type="synonym">Commerson's nightshade</name>
    <dbReference type="NCBI Taxonomy" id="4109"/>
    <lineage>
        <taxon>Eukaryota</taxon>
        <taxon>Viridiplantae</taxon>
        <taxon>Streptophyta</taxon>
        <taxon>Embryophyta</taxon>
        <taxon>Tracheophyta</taxon>
        <taxon>Spermatophyta</taxon>
        <taxon>Magnoliopsida</taxon>
        <taxon>eudicotyledons</taxon>
        <taxon>Gunneridae</taxon>
        <taxon>Pentapetalae</taxon>
        <taxon>asterids</taxon>
        <taxon>lamiids</taxon>
        <taxon>Solanales</taxon>
        <taxon>Solanaceae</taxon>
        <taxon>Solanoideae</taxon>
        <taxon>Solaneae</taxon>
        <taxon>Solanum</taxon>
    </lineage>
</organism>
<comment type="caution">
    <text evidence="1">The sequence shown here is derived from an EMBL/GenBank/DDBJ whole genome shotgun (WGS) entry which is preliminary data.</text>
</comment>
<sequence>MRNLFCCVKVDQSTVDIKEQFDKFDDVLKHGCHFFPWCIGSQ</sequence>
<evidence type="ECO:0000313" key="2">
    <source>
        <dbReference type="Proteomes" id="UP000824120"/>
    </source>
</evidence>
<keyword evidence="2" id="KW-1185">Reference proteome</keyword>
<name>A0A9J5WXU8_SOLCO</name>
<gene>
    <name evidence="1" type="ORF">H5410_051246</name>
</gene>
<feature type="non-terminal residue" evidence="1">
    <location>
        <position position="42"/>
    </location>
</feature>
<accession>A0A9J5WXU8</accession>
<dbReference type="Proteomes" id="UP000824120">
    <property type="component" value="Chromosome 10"/>
</dbReference>
<dbReference type="AlphaFoldDB" id="A0A9J5WXU8"/>